<dbReference type="InterPro" id="IPR018770">
    <property type="entry name" value="ChloroindolylP_hydrolase"/>
</dbReference>
<name>A0A0R1ZIH0_9LACO</name>
<dbReference type="EMBL" id="AYYO01000044">
    <property type="protein sequence ID" value="KRM54753.1"/>
    <property type="molecule type" value="Genomic_DNA"/>
</dbReference>
<evidence type="ECO:0008006" key="5">
    <source>
        <dbReference type="Google" id="ProtNLM"/>
    </source>
</evidence>
<evidence type="ECO:0000256" key="1">
    <source>
        <dbReference type="SAM" id="MobiDB-lite"/>
    </source>
</evidence>
<organism evidence="3 4">
    <name type="scientific">Lacticaseibacillus sharpeae JCM 1186 = DSM 20505</name>
    <dbReference type="NCBI Taxonomy" id="1291052"/>
    <lineage>
        <taxon>Bacteria</taxon>
        <taxon>Bacillati</taxon>
        <taxon>Bacillota</taxon>
        <taxon>Bacilli</taxon>
        <taxon>Lactobacillales</taxon>
        <taxon>Lactobacillaceae</taxon>
        <taxon>Lacticaseibacillus</taxon>
    </lineage>
</organism>
<comment type="caution">
    <text evidence="3">The sequence shown here is derived from an EMBL/GenBank/DDBJ whole genome shotgun (WGS) entry which is preliminary data.</text>
</comment>
<dbReference type="PATRIC" id="fig|1291052.5.peg.2231"/>
<feature type="transmembrane region" description="Helical" evidence="2">
    <location>
        <begin position="23"/>
        <end position="42"/>
    </location>
</feature>
<proteinExistence type="predicted"/>
<feature type="transmembrane region" description="Helical" evidence="2">
    <location>
        <begin position="88"/>
        <end position="109"/>
    </location>
</feature>
<dbReference type="Pfam" id="PF10112">
    <property type="entry name" value="Halogen_Hydrol"/>
    <property type="match status" value="1"/>
</dbReference>
<keyword evidence="2" id="KW-1133">Transmembrane helix</keyword>
<evidence type="ECO:0000256" key="2">
    <source>
        <dbReference type="SAM" id="Phobius"/>
    </source>
</evidence>
<keyword evidence="2" id="KW-0812">Transmembrane</keyword>
<keyword evidence="2" id="KW-0472">Membrane</keyword>
<sequence>MWTFLGYMYAVTGLGMSTTIDGIWFLGAELIALIFGLTRFFIEQHIMRRPEKPKEERVREYQVVGLSFVGYLIATATNGMVFQGGYVSALFGLNIPLFAAIVAGLTIAWQKRKRPVEPAVIDHPMSQKLANHYEEAGLSDSEIAVFRETMAGASKNIHSLETTVNSSVELQDILREFDTMNVIHAYFKAIVNEPKRMTESAPFLYEQLPNMADLTRKYVIITRHEVKTADTYLVLNQAKDALAKLAATIRDEYAAFVHDDIEDLDTTVTLTKQQLARHASMHDAQTAANAQPDAAPEEKEDK</sequence>
<dbReference type="Proteomes" id="UP000051679">
    <property type="component" value="Unassembled WGS sequence"/>
</dbReference>
<evidence type="ECO:0000313" key="4">
    <source>
        <dbReference type="Proteomes" id="UP000051679"/>
    </source>
</evidence>
<keyword evidence="4" id="KW-1185">Reference proteome</keyword>
<gene>
    <name evidence="3" type="ORF">FC18_GL002167</name>
</gene>
<protein>
    <recommendedName>
        <fullName evidence="5">5-bromo-4-chloroindolyl phosphate hydrolysis protein</fullName>
    </recommendedName>
</protein>
<reference evidence="3 4" key="1">
    <citation type="journal article" date="2015" name="Genome Announc.">
        <title>Expanding the biotechnology potential of lactobacilli through comparative genomics of 213 strains and associated genera.</title>
        <authorList>
            <person name="Sun Z."/>
            <person name="Harris H.M."/>
            <person name="McCann A."/>
            <person name="Guo C."/>
            <person name="Argimon S."/>
            <person name="Zhang W."/>
            <person name="Yang X."/>
            <person name="Jeffery I.B."/>
            <person name="Cooney J.C."/>
            <person name="Kagawa T.F."/>
            <person name="Liu W."/>
            <person name="Song Y."/>
            <person name="Salvetti E."/>
            <person name="Wrobel A."/>
            <person name="Rasinkangas P."/>
            <person name="Parkhill J."/>
            <person name="Rea M.C."/>
            <person name="O'Sullivan O."/>
            <person name="Ritari J."/>
            <person name="Douillard F.P."/>
            <person name="Paul Ross R."/>
            <person name="Yang R."/>
            <person name="Briner A.E."/>
            <person name="Felis G.E."/>
            <person name="de Vos W.M."/>
            <person name="Barrangou R."/>
            <person name="Klaenhammer T.R."/>
            <person name="Caufield P.W."/>
            <person name="Cui Y."/>
            <person name="Zhang H."/>
            <person name="O'Toole P.W."/>
        </authorList>
    </citation>
    <scope>NUCLEOTIDE SEQUENCE [LARGE SCALE GENOMIC DNA]</scope>
    <source>
        <strain evidence="3 4">DSM 20505</strain>
    </source>
</reference>
<dbReference type="STRING" id="1291052.FC18_GL002167"/>
<accession>A0A0R1ZIH0</accession>
<feature type="transmembrane region" description="Helical" evidence="2">
    <location>
        <begin position="63"/>
        <end position="82"/>
    </location>
</feature>
<dbReference type="AlphaFoldDB" id="A0A0R1ZIH0"/>
<feature type="compositionally biased region" description="Low complexity" evidence="1">
    <location>
        <begin position="283"/>
        <end position="294"/>
    </location>
</feature>
<feature type="region of interest" description="Disordered" evidence="1">
    <location>
        <begin position="276"/>
        <end position="302"/>
    </location>
</feature>
<evidence type="ECO:0000313" key="3">
    <source>
        <dbReference type="EMBL" id="KRM54753.1"/>
    </source>
</evidence>